<reference evidence="5 6" key="1">
    <citation type="submission" date="2024-01" db="EMBL/GenBank/DDBJ databases">
        <title>The complete chloroplast genome sequence of Lithospermum erythrorhizon: insights into the phylogenetic relationship among Boraginaceae species and the maternal lineages of purple gromwells.</title>
        <authorList>
            <person name="Okada T."/>
            <person name="Watanabe K."/>
        </authorList>
    </citation>
    <scope>NUCLEOTIDE SEQUENCE [LARGE SCALE GENOMIC DNA]</scope>
</reference>
<protein>
    <recommendedName>
        <fullName evidence="4">SHSP domain-containing protein</fullName>
    </recommendedName>
</protein>
<dbReference type="PROSITE" id="PS01031">
    <property type="entry name" value="SHSP"/>
    <property type="match status" value="1"/>
</dbReference>
<gene>
    <name evidence="5" type="ORF">LIER_33984</name>
</gene>
<dbReference type="PANTHER" id="PTHR11527">
    <property type="entry name" value="HEAT-SHOCK PROTEIN 20 FAMILY MEMBER"/>
    <property type="match status" value="1"/>
</dbReference>
<comment type="caution">
    <text evidence="5">The sequence shown here is derived from an EMBL/GenBank/DDBJ whole genome shotgun (WGS) entry which is preliminary data.</text>
</comment>
<comment type="similarity">
    <text evidence="2 3">Belongs to the small heat shock protein (HSP20) family.</text>
</comment>
<accession>A0AAV3RY81</accession>
<dbReference type="Proteomes" id="UP001454036">
    <property type="component" value="Unassembled WGS sequence"/>
</dbReference>
<organism evidence="5 6">
    <name type="scientific">Lithospermum erythrorhizon</name>
    <name type="common">Purple gromwell</name>
    <name type="synonym">Lithospermum officinale var. erythrorhizon</name>
    <dbReference type="NCBI Taxonomy" id="34254"/>
    <lineage>
        <taxon>Eukaryota</taxon>
        <taxon>Viridiplantae</taxon>
        <taxon>Streptophyta</taxon>
        <taxon>Embryophyta</taxon>
        <taxon>Tracheophyta</taxon>
        <taxon>Spermatophyta</taxon>
        <taxon>Magnoliopsida</taxon>
        <taxon>eudicotyledons</taxon>
        <taxon>Gunneridae</taxon>
        <taxon>Pentapetalae</taxon>
        <taxon>asterids</taxon>
        <taxon>lamiids</taxon>
        <taxon>Boraginales</taxon>
        <taxon>Boraginaceae</taxon>
        <taxon>Boraginoideae</taxon>
        <taxon>Lithospermeae</taxon>
        <taxon>Lithospermum</taxon>
    </lineage>
</organism>
<proteinExistence type="inferred from homology"/>
<feature type="domain" description="SHSP" evidence="4">
    <location>
        <begin position="1"/>
        <end position="74"/>
    </location>
</feature>
<dbReference type="Gene3D" id="2.60.40.790">
    <property type="match status" value="1"/>
</dbReference>
<evidence type="ECO:0000256" key="2">
    <source>
        <dbReference type="PROSITE-ProRule" id="PRU00285"/>
    </source>
</evidence>
<sequence length="74" mass="8412">MIRNAKLQESNNGARVPELMMMERSSGKLVRRFRLPENPKMDETKASMENGVLSVVVPKEEQKKPKVKAIDISD</sequence>
<evidence type="ECO:0000256" key="1">
    <source>
        <dbReference type="ARBA" id="ARBA00023016"/>
    </source>
</evidence>
<name>A0AAV3RY81_LITER</name>
<dbReference type="SUPFAM" id="SSF49764">
    <property type="entry name" value="HSP20-like chaperones"/>
    <property type="match status" value="1"/>
</dbReference>
<dbReference type="Pfam" id="PF00011">
    <property type="entry name" value="HSP20"/>
    <property type="match status" value="1"/>
</dbReference>
<dbReference type="InterPro" id="IPR008978">
    <property type="entry name" value="HSP20-like_chaperone"/>
</dbReference>
<evidence type="ECO:0000256" key="3">
    <source>
        <dbReference type="RuleBase" id="RU003616"/>
    </source>
</evidence>
<dbReference type="InterPro" id="IPR031107">
    <property type="entry name" value="Small_HSP"/>
</dbReference>
<evidence type="ECO:0000313" key="5">
    <source>
        <dbReference type="EMBL" id="GAA0186696.1"/>
    </source>
</evidence>
<evidence type="ECO:0000259" key="4">
    <source>
        <dbReference type="PROSITE" id="PS01031"/>
    </source>
</evidence>
<evidence type="ECO:0000313" key="6">
    <source>
        <dbReference type="Proteomes" id="UP001454036"/>
    </source>
</evidence>
<dbReference type="EMBL" id="BAABME010013952">
    <property type="protein sequence ID" value="GAA0186696.1"/>
    <property type="molecule type" value="Genomic_DNA"/>
</dbReference>
<keyword evidence="6" id="KW-1185">Reference proteome</keyword>
<dbReference type="AlphaFoldDB" id="A0AAV3RY81"/>
<keyword evidence="1" id="KW-0346">Stress response</keyword>
<dbReference type="InterPro" id="IPR002068">
    <property type="entry name" value="A-crystallin/Hsp20_dom"/>
</dbReference>